<proteinExistence type="predicted"/>
<name>U9SPW7_RHIID</name>
<dbReference type="EMBL" id="KI299827">
    <property type="protein sequence ID" value="ERZ97166.1"/>
    <property type="molecule type" value="Genomic_DNA"/>
</dbReference>
<feature type="non-terminal residue" evidence="1">
    <location>
        <position position="1"/>
    </location>
</feature>
<evidence type="ECO:0000313" key="1">
    <source>
        <dbReference type="EMBL" id="ERZ97166.1"/>
    </source>
</evidence>
<accession>U9SPW7</accession>
<sequence length="289" mass="33702">INNLDKVFEQLNVLESVHLIHCSFLNTGFIQQIINLTKPFKLKTLFVSKISQIESLQSLLQKSGNYLENFGCGLEDNVITPLMISLIENVKQNLNRLSISVGNNQDSNSKLVLQNLGQILPSRLDYLCMSLYDIKESDFEVFIKNSQDTYFKKLLIEIIERDDISDGTDILPYIKEYIMKKKRVNYLAIKYTYPSSWFDEMDLSDSGYASIPSLQDMSGRSDLCRMELDSLRLERTWNYCKYYIDFSIVLKERSNNSYYNRPNPGILDKLGRTWTYYKENGTCYFKKLS</sequence>
<gene>
    <name evidence="1" type="ORF">GLOINDRAFT_11854</name>
</gene>
<reference evidence="1" key="1">
    <citation type="submission" date="2013-07" db="EMBL/GenBank/DDBJ databases">
        <title>The genome of an arbuscular mycorrhizal fungus provides insights into the evolution of the oldest plant symbiosis.</title>
        <authorList>
            <consortium name="DOE Joint Genome Institute"/>
            <person name="Tisserant E."/>
            <person name="Malbreil M."/>
            <person name="Kuo A."/>
            <person name="Kohler A."/>
            <person name="Symeonidi A."/>
            <person name="Balestrini R."/>
            <person name="Charron P."/>
            <person name="Duensing N."/>
            <person name="Frei-dit-Frey N."/>
            <person name="Gianinazzi-Pearson V."/>
            <person name="Gilbert B."/>
            <person name="Handa Y."/>
            <person name="Hijri M."/>
            <person name="Kaul R."/>
            <person name="Kawaguchi M."/>
            <person name="Krajinski F."/>
            <person name="Lammers P."/>
            <person name="Lapierre D."/>
            <person name="Masclaux F.G."/>
            <person name="Murat C."/>
            <person name="Morin E."/>
            <person name="Ndikumana S."/>
            <person name="Pagni M."/>
            <person name="Petitpierre D."/>
            <person name="Requena N."/>
            <person name="Rosikiewicz P."/>
            <person name="Riley R."/>
            <person name="Saito K."/>
            <person name="San Clemente H."/>
            <person name="Shapiro H."/>
            <person name="van Tuinen D."/>
            <person name="Becard G."/>
            <person name="Bonfante P."/>
            <person name="Paszkowski U."/>
            <person name="Shachar-Hill Y."/>
            <person name="Young J.P."/>
            <person name="Sanders I.R."/>
            <person name="Henrissat B."/>
            <person name="Rensing S.A."/>
            <person name="Grigoriev I.V."/>
            <person name="Corradi N."/>
            <person name="Roux C."/>
            <person name="Martin F."/>
        </authorList>
    </citation>
    <scope>NUCLEOTIDE SEQUENCE</scope>
    <source>
        <strain evidence="1">DAOM 197198</strain>
    </source>
</reference>
<dbReference type="HOGENOM" id="CLU_964927_0_0_1"/>
<organism evidence="1">
    <name type="scientific">Rhizophagus irregularis (strain DAOM 181602 / DAOM 197198 / MUCL 43194)</name>
    <name type="common">Arbuscular mycorrhizal fungus</name>
    <name type="synonym">Glomus intraradices</name>
    <dbReference type="NCBI Taxonomy" id="747089"/>
    <lineage>
        <taxon>Eukaryota</taxon>
        <taxon>Fungi</taxon>
        <taxon>Fungi incertae sedis</taxon>
        <taxon>Mucoromycota</taxon>
        <taxon>Glomeromycotina</taxon>
        <taxon>Glomeromycetes</taxon>
        <taxon>Glomerales</taxon>
        <taxon>Glomeraceae</taxon>
        <taxon>Rhizophagus</taxon>
    </lineage>
</organism>
<protein>
    <submittedName>
        <fullName evidence="1">Uncharacterized protein</fullName>
    </submittedName>
</protein>
<dbReference type="AlphaFoldDB" id="U9SPW7"/>
<dbReference type="VEuPathDB" id="FungiDB:RhiirFUN_016946"/>